<comment type="similarity">
    <text evidence="1">Belongs to the short-chain dehydrogenases/reductases (SDR) family.</text>
</comment>
<dbReference type="Pfam" id="PF13561">
    <property type="entry name" value="adh_short_C2"/>
    <property type="match status" value="1"/>
</dbReference>
<evidence type="ECO:0000256" key="2">
    <source>
        <dbReference type="ARBA" id="ARBA00023002"/>
    </source>
</evidence>
<dbReference type="PANTHER" id="PTHR43639">
    <property type="entry name" value="OXIDOREDUCTASE, SHORT-CHAIN DEHYDROGENASE/REDUCTASE FAMILY (AFU_ORTHOLOGUE AFUA_5G02870)"/>
    <property type="match status" value="1"/>
</dbReference>
<evidence type="ECO:0000313" key="3">
    <source>
        <dbReference type="EMBL" id="ABV87585.1"/>
    </source>
</evidence>
<dbReference type="AlphaFoldDB" id="A8H4U8"/>
<dbReference type="InterPro" id="IPR002347">
    <property type="entry name" value="SDR_fam"/>
</dbReference>
<dbReference type="eggNOG" id="COG1028">
    <property type="taxonomic scope" value="Bacteria"/>
</dbReference>
<gene>
    <name evidence="3" type="ordered locus">Spea_2265</name>
</gene>
<dbReference type="RefSeq" id="WP_012155501.1">
    <property type="nucleotide sequence ID" value="NC_009901.1"/>
</dbReference>
<dbReference type="STRING" id="398579.Spea_2265"/>
<organism evidence="3 4">
    <name type="scientific">Shewanella pealeana (strain ATCC 700345 / ANG-SQ1)</name>
    <dbReference type="NCBI Taxonomy" id="398579"/>
    <lineage>
        <taxon>Bacteria</taxon>
        <taxon>Pseudomonadati</taxon>
        <taxon>Pseudomonadota</taxon>
        <taxon>Gammaproteobacteria</taxon>
        <taxon>Alteromonadales</taxon>
        <taxon>Shewanellaceae</taxon>
        <taxon>Shewanella</taxon>
    </lineage>
</organism>
<dbReference type="HOGENOM" id="CLU_010194_1_3_6"/>
<name>A8H4U8_SHEPA</name>
<protein>
    <submittedName>
        <fullName evidence="3">Short-chain dehydrogenase/reductase SDR</fullName>
    </submittedName>
</protein>
<dbReference type="InterPro" id="IPR036291">
    <property type="entry name" value="NAD(P)-bd_dom_sf"/>
</dbReference>
<keyword evidence="2" id="KW-0560">Oxidoreductase</keyword>
<sequence>MTTWALVTGAAKRIGLAIATQLHDDGYNVVLHYGQSIDDAQALCDTLNTKRADSAIIMQADLANSDAIDTLIAKINSAGIRLSVLINNASCFYPTPIGETSFIKAQQLLATNLIAPYLLAEKLSPLLEANNGCVINLLDIHGRRPLKDHGLYSISKAALEMATLSLAQELAPNIRVNGVSPGAILWPEQSGEQSQQAILSAIPLAKLGQVDDIARLISHLVSAPYISGQVIAVDGGRSAVGFMGA</sequence>
<evidence type="ECO:0000313" key="4">
    <source>
        <dbReference type="Proteomes" id="UP000002608"/>
    </source>
</evidence>
<proteinExistence type="inferred from homology"/>
<dbReference type="PRINTS" id="PR00080">
    <property type="entry name" value="SDRFAMILY"/>
</dbReference>
<accession>A8H4U8</accession>
<reference evidence="3 4" key="1">
    <citation type="submission" date="2007-10" db="EMBL/GenBank/DDBJ databases">
        <title>Complete sequence of Shewanella pealeana ATCC 700345.</title>
        <authorList>
            <consortium name="US DOE Joint Genome Institute"/>
            <person name="Copeland A."/>
            <person name="Lucas S."/>
            <person name="Lapidus A."/>
            <person name="Barry K."/>
            <person name="Glavina del Rio T."/>
            <person name="Dalin E."/>
            <person name="Tice H."/>
            <person name="Pitluck S."/>
            <person name="Chertkov O."/>
            <person name="Brettin T."/>
            <person name="Bruce D."/>
            <person name="Detter J.C."/>
            <person name="Han C."/>
            <person name="Schmutz J."/>
            <person name="Larimer F."/>
            <person name="Land M."/>
            <person name="Hauser L."/>
            <person name="Kyrpides N."/>
            <person name="Kim E."/>
            <person name="Zhao J.-S.Z."/>
            <person name="Manno D."/>
            <person name="Hawari J."/>
            <person name="Richardson P."/>
        </authorList>
    </citation>
    <scope>NUCLEOTIDE SEQUENCE [LARGE SCALE GENOMIC DNA]</scope>
    <source>
        <strain evidence="4">ATCC 700345 / ANG-SQ1</strain>
    </source>
</reference>
<dbReference type="PRINTS" id="PR00081">
    <property type="entry name" value="GDHRDH"/>
</dbReference>
<dbReference type="Gene3D" id="3.40.50.720">
    <property type="entry name" value="NAD(P)-binding Rossmann-like Domain"/>
    <property type="match status" value="1"/>
</dbReference>
<dbReference type="KEGG" id="spl:Spea_2265"/>
<dbReference type="NCBIfam" id="NF006598">
    <property type="entry name" value="PRK09135.1"/>
    <property type="match status" value="1"/>
</dbReference>
<dbReference type="SUPFAM" id="SSF51735">
    <property type="entry name" value="NAD(P)-binding Rossmann-fold domains"/>
    <property type="match status" value="1"/>
</dbReference>
<dbReference type="OrthoDB" id="9793499at2"/>
<dbReference type="PANTHER" id="PTHR43639:SF1">
    <property type="entry name" value="SHORT-CHAIN DEHYDROGENASE_REDUCTASE FAMILY PROTEIN"/>
    <property type="match status" value="1"/>
</dbReference>
<evidence type="ECO:0000256" key="1">
    <source>
        <dbReference type="ARBA" id="ARBA00006484"/>
    </source>
</evidence>
<dbReference type="GO" id="GO:0016491">
    <property type="term" value="F:oxidoreductase activity"/>
    <property type="evidence" value="ECO:0007669"/>
    <property type="project" value="UniProtKB-KW"/>
</dbReference>
<keyword evidence="4" id="KW-1185">Reference proteome</keyword>
<dbReference type="EMBL" id="CP000851">
    <property type="protein sequence ID" value="ABV87585.1"/>
    <property type="molecule type" value="Genomic_DNA"/>
</dbReference>
<dbReference type="Proteomes" id="UP000002608">
    <property type="component" value="Chromosome"/>
</dbReference>